<reference evidence="2" key="1">
    <citation type="journal article" date="2012" name="Proc. Natl. Acad. Sci. U.S.A.">
        <title>Antigenic diversity is generated by distinct evolutionary mechanisms in African trypanosome species.</title>
        <authorList>
            <person name="Jackson A.P."/>
            <person name="Berry A."/>
            <person name="Aslett M."/>
            <person name="Allison H.C."/>
            <person name="Burton P."/>
            <person name="Vavrova-Anderson J."/>
            <person name="Brown R."/>
            <person name="Browne H."/>
            <person name="Corton N."/>
            <person name="Hauser H."/>
            <person name="Gamble J."/>
            <person name="Gilderthorp R."/>
            <person name="Marcello L."/>
            <person name="McQuillan J."/>
            <person name="Otto T.D."/>
            <person name="Quail M.A."/>
            <person name="Sanders M.J."/>
            <person name="van Tonder A."/>
            <person name="Ginger M.L."/>
            <person name="Field M.C."/>
            <person name="Barry J.D."/>
            <person name="Hertz-Fowler C."/>
            <person name="Berriman M."/>
        </authorList>
    </citation>
    <scope>NUCLEOTIDE SEQUENCE</scope>
    <source>
        <strain evidence="2">Y486</strain>
    </source>
</reference>
<sequence>MGKQRESRNTAAQQTMSPLRIAEHTQVAARSRTTGTSAGVRSSVPPVISATPRHTTGARQRRQLRTARQQSLTDAPPARVTAHNTRVNTASHSSLPCASWSAAGIGE</sequence>
<feature type="region of interest" description="Disordered" evidence="1">
    <location>
        <begin position="1"/>
        <end position="107"/>
    </location>
</feature>
<protein>
    <submittedName>
        <fullName evidence="2">Uncharacterized protein</fullName>
    </submittedName>
</protein>
<dbReference type="EMBL" id="HE573024">
    <property type="protein sequence ID" value="CCC49739.1"/>
    <property type="molecule type" value="Genomic_DNA"/>
</dbReference>
<proteinExistence type="predicted"/>
<feature type="compositionally biased region" description="Polar residues" evidence="1">
    <location>
        <begin position="31"/>
        <end position="40"/>
    </location>
</feature>
<gene>
    <name evidence="2" type="ORF">TVY486_0803470</name>
</gene>
<organism evidence="2">
    <name type="scientific">Trypanosoma vivax (strain Y486)</name>
    <dbReference type="NCBI Taxonomy" id="1055687"/>
    <lineage>
        <taxon>Eukaryota</taxon>
        <taxon>Discoba</taxon>
        <taxon>Euglenozoa</taxon>
        <taxon>Kinetoplastea</taxon>
        <taxon>Metakinetoplastina</taxon>
        <taxon>Trypanosomatida</taxon>
        <taxon>Trypanosomatidae</taxon>
        <taxon>Trypanosoma</taxon>
        <taxon>Duttonella</taxon>
    </lineage>
</organism>
<dbReference type="AlphaFoldDB" id="G0U0Y4"/>
<evidence type="ECO:0000313" key="2">
    <source>
        <dbReference type="EMBL" id="CCC49739.1"/>
    </source>
</evidence>
<feature type="compositionally biased region" description="Polar residues" evidence="1">
    <location>
        <begin position="82"/>
        <end position="96"/>
    </location>
</feature>
<accession>G0U0Y4</accession>
<evidence type="ECO:0000256" key="1">
    <source>
        <dbReference type="SAM" id="MobiDB-lite"/>
    </source>
</evidence>
<name>G0U0Y4_TRYVY</name>